<dbReference type="NCBIfam" id="TIGR00104">
    <property type="entry name" value="tRNA_TsaA"/>
    <property type="match status" value="1"/>
</dbReference>
<keyword evidence="5" id="KW-1185">Reference proteome</keyword>
<dbReference type="CDD" id="cd09281">
    <property type="entry name" value="UPF0066"/>
    <property type="match status" value="1"/>
</dbReference>
<dbReference type="GO" id="GO:0032259">
    <property type="term" value="P:methylation"/>
    <property type="evidence" value="ECO:0007669"/>
    <property type="project" value="UniProtKB-KW"/>
</dbReference>
<dbReference type="Proteomes" id="UP000559117">
    <property type="component" value="Unassembled WGS sequence"/>
</dbReference>
<dbReference type="Gene3D" id="2.40.30.70">
    <property type="entry name" value="YaeB-like"/>
    <property type="match status" value="1"/>
</dbReference>
<dbReference type="InterPro" id="IPR036414">
    <property type="entry name" value="YaeB_N_sf"/>
</dbReference>
<dbReference type="PROSITE" id="PS51668">
    <property type="entry name" value="TSAA_2"/>
    <property type="match status" value="1"/>
</dbReference>
<accession>A0A840UMV9</accession>
<evidence type="ECO:0000259" key="3">
    <source>
        <dbReference type="PROSITE" id="PS51668"/>
    </source>
</evidence>
<dbReference type="AlphaFoldDB" id="A0A840UMV9"/>
<name>A0A840UMV9_9FIRM</name>
<organism evidence="4 5">
    <name type="scientific">Pectinatus brassicae</name>
    <dbReference type="NCBI Taxonomy" id="862415"/>
    <lineage>
        <taxon>Bacteria</taxon>
        <taxon>Bacillati</taxon>
        <taxon>Bacillota</taxon>
        <taxon>Negativicutes</taxon>
        <taxon>Selenomonadales</taxon>
        <taxon>Selenomonadaceae</taxon>
        <taxon>Pectinatus</taxon>
    </lineage>
</organism>
<keyword evidence="4" id="KW-0489">Methyltransferase</keyword>
<evidence type="ECO:0000256" key="1">
    <source>
        <dbReference type="ARBA" id="ARBA00022691"/>
    </source>
</evidence>
<keyword evidence="4" id="KW-0808">Transferase</keyword>
<comment type="caution">
    <text evidence="4">The sequence shown here is derived from an EMBL/GenBank/DDBJ whole genome shotgun (WGS) entry which is preliminary data.</text>
</comment>
<sequence length="132" mass="15005">MEIKMAPIGFIESEYSYITDIPKQSFYNYDTTAKIVLLPEYEQGLTGLQTGQMINIIFYFHKSSQAPLIQFPHGSNKETGVFNIRSPHRPNHIGISRAKIIKINKNELYFAGVDMLNDTPVLDIKPIILSES</sequence>
<dbReference type="InterPro" id="IPR023370">
    <property type="entry name" value="TrmO-like_N"/>
</dbReference>
<gene>
    <name evidence="4" type="ORF">HNR32_001172</name>
</gene>
<dbReference type="InterPro" id="IPR036413">
    <property type="entry name" value="YaeB-like_sf"/>
</dbReference>
<protein>
    <submittedName>
        <fullName evidence="4">tRNA-Thr(GGU) m(6)t(6)A37 methyltransferase TsaA</fullName>
    </submittedName>
</protein>
<comment type="similarity">
    <text evidence="2">Belongs to the tRNA methyltransferase O family.</text>
</comment>
<dbReference type="Pfam" id="PF01980">
    <property type="entry name" value="TrmO_N"/>
    <property type="match status" value="1"/>
</dbReference>
<dbReference type="EMBL" id="JACHFH010000011">
    <property type="protein sequence ID" value="MBB5336028.1"/>
    <property type="molecule type" value="Genomic_DNA"/>
</dbReference>
<proteinExistence type="inferred from homology"/>
<dbReference type="PANTHER" id="PTHR12818">
    <property type="entry name" value="TRNA (ADENINE(37)-N6)-METHYLTRANSFERASE"/>
    <property type="match status" value="1"/>
</dbReference>
<dbReference type="SUPFAM" id="SSF118196">
    <property type="entry name" value="YaeB-like"/>
    <property type="match status" value="1"/>
</dbReference>
<dbReference type="PANTHER" id="PTHR12818:SF0">
    <property type="entry name" value="TRNA (ADENINE(37)-N6)-METHYLTRANSFERASE"/>
    <property type="match status" value="1"/>
</dbReference>
<keyword evidence="1" id="KW-0949">S-adenosyl-L-methionine</keyword>
<evidence type="ECO:0000256" key="2">
    <source>
        <dbReference type="ARBA" id="ARBA00033753"/>
    </source>
</evidence>
<evidence type="ECO:0000313" key="5">
    <source>
        <dbReference type="Proteomes" id="UP000559117"/>
    </source>
</evidence>
<dbReference type="RefSeq" id="WP_183860585.1">
    <property type="nucleotide sequence ID" value="NZ_JACHFH010000011.1"/>
</dbReference>
<evidence type="ECO:0000313" key="4">
    <source>
        <dbReference type="EMBL" id="MBB5336028.1"/>
    </source>
</evidence>
<dbReference type="InterPro" id="IPR040372">
    <property type="entry name" value="YaeB-like"/>
</dbReference>
<reference evidence="4 5" key="1">
    <citation type="submission" date="2020-08" db="EMBL/GenBank/DDBJ databases">
        <title>Genomic Encyclopedia of Type Strains, Phase IV (KMG-IV): sequencing the most valuable type-strain genomes for metagenomic binning, comparative biology and taxonomic classification.</title>
        <authorList>
            <person name="Goeker M."/>
        </authorList>
    </citation>
    <scope>NUCLEOTIDE SEQUENCE [LARGE SCALE GENOMIC DNA]</scope>
    <source>
        <strain evidence="4 5">DSM 24661</strain>
    </source>
</reference>
<feature type="domain" description="TsaA-like" evidence="3">
    <location>
        <begin position="5"/>
        <end position="132"/>
    </location>
</feature>
<dbReference type="GO" id="GO:0008168">
    <property type="term" value="F:methyltransferase activity"/>
    <property type="evidence" value="ECO:0007669"/>
    <property type="project" value="UniProtKB-KW"/>
</dbReference>